<accession>A0A841BUC8</accession>
<dbReference type="RefSeq" id="WP_184840098.1">
    <property type="nucleotide sequence ID" value="NZ_JACHMN010000002.1"/>
</dbReference>
<reference evidence="2 3" key="1">
    <citation type="submission" date="2020-08" db="EMBL/GenBank/DDBJ databases">
        <title>Sequencing the genomes of 1000 actinobacteria strains.</title>
        <authorList>
            <person name="Klenk H.-P."/>
        </authorList>
    </citation>
    <scope>NUCLEOTIDE SEQUENCE [LARGE SCALE GENOMIC DNA]</scope>
    <source>
        <strain evidence="2 3">DSM 45362</strain>
    </source>
</reference>
<evidence type="ECO:0000256" key="1">
    <source>
        <dbReference type="SAM" id="MobiDB-lite"/>
    </source>
</evidence>
<organism evidence="2 3">
    <name type="scientific">Allocatelliglobosispora scoriae</name>
    <dbReference type="NCBI Taxonomy" id="643052"/>
    <lineage>
        <taxon>Bacteria</taxon>
        <taxon>Bacillati</taxon>
        <taxon>Actinomycetota</taxon>
        <taxon>Actinomycetes</taxon>
        <taxon>Micromonosporales</taxon>
        <taxon>Micromonosporaceae</taxon>
        <taxon>Allocatelliglobosispora</taxon>
    </lineage>
</organism>
<name>A0A841BUC8_9ACTN</name>
<keyword evidence="3" id="KW-1185">Reference proteome</keyword>
<feature type="region of interest" description="Disordered" evidence="1">
    <location>
        <begin position="43"/>
        <end position="72"/>
    </location>
</feature>
<comment type="caution">
    <text evidence="2">The sequence shown here is derived from an EMBL/GenBank/DDBJ whole genome shotgun (WGS) entry which is preliminary data.</text>
</comment>
<evidence type="ECO:0000313" key="3">
    <source>
        <dbReference type="Proteomes" id="UP000587527"/>
    </source>
</evidence>
<feature type="compositionally biased region" description="Polar residues" evidence="1">
    <location>
        <begin position="48"/>
        <end position="61"/>
    </location>
</feature>
<dbReference type="Proteomes" id="UP000587527">
    <property type="component" value="Unassembled WGS sequence"/>
</dbReference>
<proteinExistence type="predicted"/>
<evidence type="ECO:0000313" key="2">
    <source>
        <dbReference type="EMBL" id="MBB5871804.1"/>
    </source>
</evidence>
<dbReference type="AlphaFoldDB" id="A0A841BUC8"/>
<dbReference type="EMBL" id="JACHMN010000002">
    <property type="protein sequence ID" value="MBB5871804.1"/>
    <property type="molecule type" value="Genomic_DNA"/>
</dbReference>
<protein>
    <submittedName>
        <fullName evidence="2">Uncharacterized protein</fullName>
    </submittedName>
</protein>
<gene>
    <name evidence="2" type="ORF">F4553_005183</name>
</gene>
<sequence length="244" mass="25298">MDFDELRAARHRQRIRAVVSAATVGTVTLIGSLSLGAAPAFADPEPATRSSTLQLGGTKQPSEPLPEREPTAAYPEPIPAPGAEGVTVYGQHSPAARRGQARLARGLADFVARLAPSATIDSYQDQRGAEILGGHAGGAVLRDAQGTGRLAISVGLRLPGGSPAAVRAASTHQARQGPHGEQIEIYTSAVAGRVDYTVHAWSGDTFVEATADNHGGSGAATRPTPFVTVDQLIEIACHPTLHRT</sequence>